<name>A0A316V241_9BASI</name>
<keyword evidence="2" id="KW-0732">Signal</keyword>
<gene>
    <name evidence="3" type="ORF">FA14DRAFT_158439</name>
</gene>
<organism evidence="3 4">
    <name type="scientific">Meira miltonrushii</name>
    <dbReference type="NCBI Taxonomy" id="1280837"/>
    <lineage>
        <taxon>Eukaryota</taxon>
        <taxon>Fungi</taxon>
        <taxon>Dikarya</taxon>
        <taxon>Basidiomycota</taxon>
        <taxon>Ustilaginomycotina</taxon>
        <taxon>Exobasidiomycetes</taxon>
        <taxon>Exobasidiales</taxon>
        <taxon>Brachybasidiaceae</taxon>
        <taxon>Meira</taxon>
    </lineage>
</organism>
<feature type="compositionally biased region" description="Basic and acidic residues" evidence="1">
    <location>
        <begin position="134"/>
        <end position="145"/>
    </location>
</feature>
<evidence type="ECO:0000256" key="2">
    <source>
        <dbReference type="SAM" id="SignalP"/>
    </source>
</evidence>
<sequence>MLLSIQVSLVVYTLALQVYSYGLDIDLNQPASPAEEPTTAEMMKSTDQRNYTIIKVSQPPKKQKTKEQRLSKKIRQKNWYNKLKKDPKKYEVFLKQKADYRKNWYSNFDESRKKEFRAEKRKGQLAYKQRKLEKDPNFKPFDRRKELRKRVREGTATKEDLQQYDELKAKHAAGQRASAQRTKEKKKTENIYIQ</sequence>
<evidence type="ECO:0000256" key="1">
    <source>
        <dbReference type="SAM" id="MobiDB-lite"/>
    </source>
</evidence>
<reference evidence="3 4" key="1">
    <citation type="journal article" date="2018" name="Mol. Biol. Evol.">
        <title>Broad Genomic Sampling Reveals a Smut Pathogenic Ancestry of the Fungal Clade Ustilaginomycotina.</title>
        <authorList>
            <person name="Kijpornyongpan T."/>
            <person name="Mondo S.J."/>
            <person name="Barry K."/>
            <person name="Sandor L."/>
            <person name="Lee J."/>
            <person name="Lipzen A."/>
            <person name="Pangilinan J."/>
            <person name="LaButti K."/>
            <person name="Hainaut M."/>
            <person name="Henrissat B."/>
            <person name="Grigoriev I.V."/>
            <person name="Spatafora J.W."/>
            <person name="Aime M.C."/>
        </authorList>
    </citation>
    <scope>NUCLEOTIDE SEQUENCE [LARGE SCALE GENOMIC DNA]</scope>
    <source>
        <strain evidence="3 4">MCA 3882</strain>
    </source>
</reference>
<dbReference type="Proteomes" id="UP000245771">
    <property type="component" value="Unassembled WGS sequence"/>
</dbReference>
<feature type="compositionally biased region" description="Basic and acidic residues" evidence="1">
    <location>
        <begin position="152"/>
        <end position="169"/>
    </location>
</feature>
<dbReference type="AlphaFoldDB" id="A0A316V241"/>
<dbReference type="EMBL" id="KZ819607">
    <property type="protein sequence ID" value="PWN31627.1"/>
    <property type="molecule type" value="Genomic_DNA"/>
</dbReference>
<keyword evidence="4" id="KW-1185">Reference proteome</keyword>
<proteinExistence type="predicted"/>
<feature type="signal peptide" evidence="2">
    <location>
        <begin position="1"/>
        <end position="15"/>
    </location>
</feature>
<feature type="chain" id="PRO_5016251683" evidence="2">
    <location>
        <begin position="16"/>
        <end position="194"/>
    </location>
</feature>
<accession>A0A316V241</accession>
<evidence type="ECO:0000313" key="3">
    <source>
        <dbReference type="EMBL" id="PWN31627.1"/>
    </source>
</evidence>
<dbReference type="GeneID" id="37019741"/>
<dbReference type="InParanoid" id="A0A316V241"/>
<dbReference type="RefSeq" id="XP_025351929.1">
    <property type="nucleotide sequence ID" value="XM_025497960.1"/>
</dbReference>
<protein>
    <submittedName>
        <fullName evidence="3">Uncharacterized protein</fullName>
    </submittedName>
</protein>
<evidence type="ECO:0000313" key="4">
    <source>
        <dbReference type="Proteomes" id="UP000245771"/>
    </source>
</evidence>
<feature type="region of interest" description="Disordered" evidence="1">
    <location>
        <begin position="134"/>
        <end position="194"/>
    </location>
</feature>